<organism evidence="13 14">
    <name type="scientific">Solemya velesiana gill symbiont</name>
    <dbReference type="NCBI Taxonomy" id="1918948"/>
    <lineage>
        <taxon>Bacteria</taxon>
        <taxon>Pseudomonadati</taxon>
        <taxon>Pseudomonadota</taxon>
        <taxon>Gammaproteobacteria</taxon>
        <taxon>sulfur-oxidizing symbionts</taxon>
    </lineage>
</organism>
<dbReference type="InterPro" id="IPR031717">
    <property type="entry name" value="ODO-1/KGD_C"/>
</dbReference>
<dbReference type="NCBIfam" id="NF008907">
    <property type="entry name" value="PRK12270.1"/>
    <property type="match status" value="1"/>
</dbReference>
<dbReference type="GO" id="GO:0004591">
    <property type="term" value="F:oxoglutarate dehydrogenase (succinyl-transferring) activity"/>
    <property type="evidence" value="ECO:0007669"/>
    <property type="project" value="UniProtKB-EC"/>
</dbReference>
<dbReference type="Gene3D" id="3.40.50.11610">
    <property type="entry name" value="Multifunctional 2-oxoglutarate metabolism enzyme, C-terminal domain"/>
    <property type="match status" value="1"/>
</dbReference>
<dbReference type="RefSeq" id="WP_078487825.1">
    <property type="nucleotide sequence ID" value="NZ_MPRJ01000067.1"/>
</dbReference>
<dbReference type="Gene3D" id="3.40.50.970">
    <property type="match status" value="1"/>
</dbReference>
<name>A0A1T2KSS3_9GAMM</name>
<protein>
    <recommendedName>
        <fullName evidence="6">2-oxoglutarate dehydrogenase E1 component</fullName>
        <ecNumber evidence="5">1.2.4.2</ecNumber>
    </recommendedName>
    <alternativeName>
        <fullName evidence="10">Alpha-ketoglutarate dehydrogenase</fullName>
    </alternativeName>
</protein>
<dbReference type="NCBIfam" id="NF006914">
    <property type="entry name" value="PRK09404.1"/>
    <property type="match status" value="1"/>
</dbReference>
<dbReference type="EMBL" id="MPRJ01000067">
    <property type="protein sequence ID" value="OOZ35914.1"/>
    <property type="molecule type" value="Genomic_DNA"/>
</dbReference>
<keyword evidence="9" id="KW-0324">Glycolysis</keyword>
<dbReference type="PANTHER" id="PTHR23152">
    <property type="entry name" value="2-OXOGLUTARATE DEHYDROGENASE"/>
    <property type="match status" value="1"/>
</dbReference>
<dbReference type="FunFam" id="3.40.50.12470:FF:000009">
    <property type="entry name" value="2-oxoglutarate dehydrogenase E1 component"/>
    <property type="match status" value="1"/>
</dbReference>
<comment type="similarity">
    <text evidence="3">Belongs to the alpha-ketoglutarate dehydrogenase family.</text>
</comment>
<sequence>MSALLELLRKTSALSGGNAAFIEDLYERYLQDPGSIDEAWRKRFDSLVLVKESANEPADIAHGPVRSNFARLAKEKRPASKFATERISPAGAEKQAAVLRLINAWRVRSHQHANLDPLLLREREEVPDTDPAYHRLADSDMDTIFNTGSLFAPDRMPLREILNLVAEVYGGNVGSEYMHITDTRQKRWIQKRVEGYRAKPELDTNDQRWLLTLLTAAEGLEKYLHTRYVGQKRFSLEGGESLIPLLDELVQRAGTNGIKEIVIGMAHRGRLNVLTNILGKPPSELFMEFEGKKSPDQFRSMGDVKYHMGFSTDIETPGGFSHVVLGFNPSHLEIINPVIEGSVRARQQRREDRTGDEVLPVQIHGDSAFAGQGVVMETLQMSQARGYSTGGTVHIVVNNQIGFTTSHPMDTRSTLYCTDVGKMVQAPIFHVNGDDPEAVLFVTRLALDFRQKFHKDVIIDLVCYRRHGHNEADEPAVTQPHMYQKIRRLPTTRSNYSDKLIAAGAITPEESLSMVEDYRSSLEQNSVVARPTLQDLEYPYHVNWEPYRHTGWEHPVETTISDERLFKLSDSLLVLPEEFELHPRVAKIMQERHKMASGDQLVDWGFGETLAYASLVDEGHPIRLSGQDCGRGTFFHRHAVLHNQLNGESYIPLQHLSEDQANFLVIDSLLSEEAVLGFEYGYATAEPNALTIWEAQFGDFANGAQVVIDQFISAGGSKWGLYCGLTMFLPHGYEGQGAEHSSARLERYLQLCAEQNIQVCVPTTPAQVFHMLRRQMLRPMRKPLVVMTPKSLLRHRLATSPLEDFTSGSFQPVMKEVDDLDPAEVERIIVCSGKVYYELLEARRTRGMRDVAIIRLEQLYPFPRGQFDQVINQYPNVKTLIWCQEEPQNQGAWDQIKHRFHTQLDLGKKLYYVGRQASAAPAVGYYPLHVEQQETLIDEALTGRINPSMNRRTPEE</sequence>
<dbReference type="OrthoDB" id="9759785at2"/>
<dbReference type="GO" id="GO:0030976">
    <property type="term" value="F:thiamine pyrophosphate binding"/>
    <property type="evidence" value="ECO:0007669"/>
    <property type="project" value="InterPro"/>
</dbReference>
<evidence type="ECO:0000313" key="13">
    <source>
        <dbReference type="EMBL" id="OOZ35914.1"/>
    </source>
</evidence>
<evidence type="ECO:0000256" key="2">
    <source>
        <dbReference type="ARBA" id="ARBA00003906"/>
    </source>
</evidence>
<evidence type="ECO:0000256" key="8">
    <source>
        <dbReference type="ARBA" id="ARBA00023052"/>
    </source>
</evidence>
<comment type="caution">
    <text evidence="13">The sequence shown here is derived from an EMBL/GenBank/DDBJ whole genome shotgun (WGS) entry which is preliminary data.</text>
</comment>
<dbReference type="PIRSF" id="PIRSF000157">
    <property type="entry name" value="Oxoglu_dh_E1"/>
    <property type="match status" value="1"/>
</dbReference>
<dbReference type="EC" id="1.2.4.2" evidence="5"/>
<keyword evidence="8" id="KW-0786">Thiamine pyrophosphate</keyword>
<evidence type="ECO:0000256" key="7">
    <source>
        <dbReference type="ARBA" id="ARBA00023002"/>
    </source>
</evidence>
<evidence type="ECO:0000256" key="5">
    <source>
        <dbReference type="ARBA" id="ARBA00012280"/>
    </source>
</evidence>
<evidence type="ECO:0000256" key="3">
    <source>
        <dbReference type="ARBA" id="ARBA00006936"/>
    </source>
</evidence>
<evidence type="ECO:0000256" key="6">
    <source>
        <dbReference type="ARBA" id="ARBA00013321"/>
    </source>
</evidence>
<proteinExistence type="inferred from homology"/>
<evidence type="ECO:0000259" key="12">
    <source>
        <dbReference type="SMART" id="SM00861"/>
    </source>
</evidence>
<comment type="cofactor">
    <cofactor evidence="1">
        <name>thiamine diphosphate</name>
        <dbReference type="ChEBI" id="CHEBI:58937"/>
    </cofactor>
</comment>
<dbReference type="InterPro" id="IPR032106">
    <property type="entry name" value="2-oxogl_dehyd_N"/>
</dbReference>
<comment type="subunit">
    <text evidence="4">Homodimer. Part of the 2-oxoglutarate dehydrogenase (OGDH) complex composed of E1 (2-oxoglutarate dehydrogenase), E2 (dihydrolipoamide succinyltransferase) and E3 (dihydrolipoamide dehydrogenase); the complex contains multiple copies of the three enzymatic components (E1, E2 and E3).</text>
</comment>
<keyword evidence="7" id="KW-0560">Oxidoreductase</keyword>
<dbReference type="GO" id="GO:0006096">
    <property type="term" value="P:glycolytic process"/>
    <property type="evidence" value="ECO:0007669"/>
    <property type="project" value="UniProtKB-KW"/>
</dbReference>
<dbReference type="InterPro" id="IPR029061">
    <property type="entry name" value="THDP-binding"/>
</dbReference>
<feature type="domain" description="Transketolase-like pyrimidine-binding" evidence="12">
    <location>
        <begin position="602"/>
        <end position="795"/>
    </location>
</feature>
<dbReference type="PANTHER" id="PTHR23152:SF4">
    <property type="entry name" value="2-OXOADIPATE DEHYDROGENASE COMPLEX COMPONENT E1"/>
    <property type="match status" value="1"/>
</dbReference>
<dbReference type="Pfam" id="PF16078">
    <property type="entry name" value="2-oxogl_dehyd_N"/>
    <property type="match status" value="1"/>
</dbReference>
<dbReference type="AlphaFoldDB" id="A0A1T2KSS3"/>
<comment type="function">
    <text evidence="2">E1 component of the 2-oxoglutarate dehydrogenase (OGDH) complex which catalyzes the decarboxylation of 2-oxoglutarate, the first step in the conversion of 2-oxoglutarate to succinyl-CoA and CO(2).</text>
</comment>
<dbReference type="Proteomes" id="UP000190896">
    <property type="component" value="Unassembled WGS sequence"/>
</dbReference>
<dbReference type="InterPro" id="IPR005475">
    <property type="entry name" value="Transketolase-like_Pyr-bd"/>
</dbReference>
<dbReference type="InterPro" id="IPR011603">
    <property type="entry name" value="2oxoglutarate_DH_E1"/>
</dbReference>
<evidence type="ECO:0000256" key="9">
    <source>
        <dbReference type="ARBA" id="ARBA00023152"/>
    </source>
</evidence>
<dbReference type="GO" id="GO:0006099">
    <property type="term" value="P:tricarboxylic acid cycle"/>
    <property type="evidence" value="ECO:0007669"/>
    <property type="project" value="TreeGrafter"/>
</dbReference>
<dbReference type="InterPro" id="IPR042179">
    <property type="entry name" value="KGD_C_sf"/>
</dbReference>
<evidence type="ECO:0000256" key="1">
    <source>
        <dbReference type="ARBA" id="ARBA00001964"/>
    </source>
</evidence>
<evidence type="ECO:0000256" key="4">
    <source>
        <dbReference type="ARBA" id="ARBA00011301"/>
    </source>
</evidence>
<dbReference type="Pfam" id="PF00676">
    <property type="entry name" value="E1_dh"/>
    <property type="match status" value="1"/>
</dbReference>
<comment type="catalytic activity">
    <reaction evidence="11">
        <text>N(6)-[(R)-lipoyl]-L-lysyl-[protein] + 2-oxoglutarate + H(+) = N(6)-[(R)-S(8)-succinyldihydrolipoyl]-L-lysyl-[protein] + CO2</text>
        <dbReference type="Rhea" id="RHEA:12188"/>
        <dbReference type="Rhea" id="RHEA-COMP:10474"/>
        <dbReference type="Rhea" id="RHEA-COMP:20092"/>
        <dbReference type="ChEBI" id="CHEBI:15378"/>
        <dbReference type="ChEBI" id="CHEBI:16526"/>
        <dbReference type="ChEBI" id="CHEBI:16810"/>
        <dbReference type="ChEBI" id="CHEBI:83099"/>
        <dbReference type="ChEBI" id="CHEBI:83120"/>
        <dbReference type="EC" id="1.2.4.2"/>
    </reaction>
</comment>
<dbReference type="CDD" id="cd02016">
    <property type="entry name" value="TPP_E1_OGDC_like"/>
    <property type="match status" value="1"/>
</dbReference>
<dbReference type="Pfam" id="PF02779">
    <property type="entry name" value="Transket_pyr"/>
    <property type="match status" value="1"/>
</dbReference>
<dbReference type="SMART" id="SM00861">
    <property type="entry name" value="Transket_pyr"/>
    <property type="match status" value="1"/>
</dbReference>
<dbReference type="InterPro" id="IPR001017">
    <property type="entry name" value="DH_E1"/>
</dbReference>
<dbReference type="GO" id="GO:0005829">
    <property type="term" value="C:cytosol"/>
    <property type="evidence" value="ECO:0007669"/>
    <property type="project" value="TreeGrafter"/>
</dbReference>
<dbReference type="NCBIfam" id="TIGR00239">
    <property type="entry name" value="2oxo_dh_E1"/>
    <property type="match status" value="1"/>
</dbReference>
<evidence type="ECO:0000256" key="11">
    <source>
        <dbReference type="ARBA" id="ARBA00051911"/>
    </source>
</evidence>
<keyword evidence="14" id="KW-1185">Reference proteome</keyword>
<dbReference type="GO" id="GO:0045252">
    <property type="term" value="C:oxoglutarate dehydrogenase complex"/>
    <property type="evidence" value="ECO:0007669"/>
    <property type="project" value="TreeGrafter"/>
</dbReference>
<dbReference type="Gene3D" id="3.40.50.12470">
    <property type="match status" value="1"/>
</dbReference>
<evidence type="ECO:0000313" key="14">
    <source>
        <dbReference type="Proteomes" id="UP000190896"/>
    </source>
</evidence>
<reference evidence="13 14" key="1">
    <citation type="submission" date="2016-11" db="EMBL/GenBank/DDBJ databases">
        <title>Mixed transmission modes and dynamic genome evolution in an obligate animal-bacterial symbiosis.</title>
        <authorList>
            <person name="Russell S.L."/>
            <person name="Corbett-Detig R.B."/>
            <person name="Cavanaugh C.M."/>
        </authorList>
    </citation>
    <scope>NUCLEOTIDE SEQUENCE [LARGE SCALE GENOMIC DNA]</scope>
    <source>
        <strain evidence="13">Se-Cadez</strain>
    </source>
</reference>
<dbReference type="Gene3D" id="1.10.287.1150">
    <property type="entry name" value="TPP helical domain"/>
    <property type="match status" value="1"/>
</dbReference>
<evidence type="ECO:0000256" key="10">
    <source>
        <dbReference type="ARBA" id="ARBA00030680"/>
    </source>
</evidence>
<dbReference type="Pfam" id="PF16870">
    <property type="entry name" value="OxoGdeHyase_C"/>
    <property type="match status" value="1"/>
</dbReference>
<dbReference type="SUPFAM" id="SSF52518">
    <property type="entry name" value="Thiamin diphosphate-binding fold (THDP-binding)"/>
    <property type="match status" value="2"/>
</dbReference>
<accession>A0A1T2KSS3</accession>
<gene>
    <name evidence="13" type="ORF">BOW51_09770</name>
</gene>